<dbReference type="Proteomes" id="UP000014974">
    <property type="component" value="Unassembled WGS sequence"/>
</dbReference>
<dbReference type="AlphaFoldDB" id="S7WSK5"/>
<name>S7WSK5_9BACT</name>
<gene>
    <name evidence="2" type="ORF">ADICYQ_3968</name>
</gene>
<comment type="caution">
    <text evidence="2">The sequence shown here is derived from an EMBL/GenBank/DDBJ whole genome shotgun (WGS) entry which is preliminary data.</text>
</comment>
<proteinExistence type="predicted"/>
<evidence type="ECO:0000313" key="2">
    <source>
        <dbReference type="EMBL" id="EPR67098.1"/>
    </source>
</evidence>
<dbReference type="STRING" id="641524.ADICYQ_3968"/>
<organism evidence="2 3">
    <name type="scientific">Cyclobacterium qasimii M12-11B</name>
    <dbReference type="NCBI Taxonomy" id="641524"/>
    <lineage>
        <taxon>Bacteria</taxon>
        <taxon>Pseudomonadati</taxon>
        <taxon>Bacteroidota</taxon>
        <taxon>Cytophagia</taxon>
        <taxon>Cytophagales</taxon>
        <taxon>Cyclobacteriaceae</taxon>
        <taxon>Cyclobacterium</taxon>
    </lineage>
</organism>
<protein>
    <submittedName>
        <fullName evidence="2">Uncharacterized protein</fullName>
    </submittedName>
</protein>
<sequence>MERFPMDILVTDGPQFLWEANKLLTWLGVLLNLLFTVDLVLANI</sequence>
<feature type="transmembrane region" description="Helical" evidence="1">
    <location>
        <begin position="23"/>
        <end position="42"/>
    </location>
</feature>
<reference evidence="2 3" key="1">
    <citation type="journal article" date="2013" name="Genome Announc.">
        <title>Draft Genome Sequence of Cyclobacterium qasimii Strain M12-11BT, Isolated from Arctic Marine Sediment.</title>
        <authorList>
            <person name="Shivaji S."/>
            <person name="Ara S."/>
            <person name="Singh A."/>
            <person name="Kumar Pinnaka A."/>
        </authorList>
    </citation>
    <scope>NUCLEOTIDE SEQUENCE [LARGE SCALE GENOMIC DNA]</scope>
    <source>
        <strain evidence="2 3">M12-11B</strain>
    </source>
</reference>
<evidence type="ECO:0000313" key="3">
    <source>
        <dbReference type="Proteomes" id="UP000014974"/>
    </source>
</evidence>
<keyword evidence="1" id="KW-0472">Membrane</keyword>
<evidence type="ECO:0000256" key="1">
    <source>
        <dbReference type="SAM" id="Phobius"/>
    </source>
</evidence>
<keyword evidence="1" id="KW-0812">Transmembrane</keyword>
<dbReference type="RefSeq" id="WP_020889847.1">
    <property type="nucleotide sequence ID" value="NZ_ATNM01000136.1"/>
</dbReference>
<dbReference type="EMBL" id="ATNM01000136">
    <property type="protein sequence ID" value="EPR67098.1"/>
    <property type="molecule type" value="Genomic_DNA"/>
</dbReference>
<accession>S7WSK5</accession>
<keyword evidence="1" id="KW-1133">Transmembrane helix</keyword>